<dbReference type="Proteomes" id="UP001447188">
    <property type="component" value="Unassembled WGS sequence"/>
</dbReference>
<sequence length="2353" mass="265676">MSIDLSGPSSVVDSALAVWCLILERRNTVAHSTFLQPGERLFQWLISKWRPVDALERTTASFFVQHVSPENICSFLLSCCGRNPLDLDSCTSKVCGTIGQSMIRVTRYSKLLNFLLLEEDFDPQEKVELVSGAQRNIRKESHGNGSISHPGVELQVVEFLERQCEAVHEVWKTITDKTCVQQPSSDMVHNYVGFVCIVGILCSMIRPLDMEKVGALGKKLETLTLSITSYLGRDDCKELHVDGLLKCVSGILPKPADIINSSHAVPGIFKGVCGKMLYTISQTLEERSKAAGIIEITERNSDVMDLDDDFGMEVRTGNSSDKKDGELNREEIQAMCSPGAFRCCTMGLLTLFAKSFESSNPYDLCGRFVEYLQELPTSRLIMSRPLFRDFMFSASLGEEDAERLTGHLGAVLLQGYETERCETAIELCVDHLSALVGIWAVEGARGELSALCEQIYEWTARVALEKSLLSHTVRMSMAHLLRRMLEVNVEYGKKSDISSARSQFIKRLGDRDVRVSFFMANCTPVLFKIFGLAVHQTVFKDVLAHLTNEMEWTEGLAIRVYTLAQLADTTFSMKKSIVYHIFETGQLESMVKYAAKSLSFVAKALKLENHRSLFKIFSPQILYTWIENMELIAFPFRVFGYRSQKDLFADIQEDLVAQLLMRDKDDASADLASILEISYDELLERGFHKIIAYGVAWAIGTPPREGYSSVEVRLRNRMGDDEYLKLLGKKFSLIIACLFQIMQEDGTSEKFLSKDPSLSAAGDLMKYIIGISYSSAKLPDPLRPFFKVRVVLNSIHRLCNQVSYDDSRPWAFWTPAMFTFVARRLFDTMDPALGSLHACAVVRKVRLLVCLAGAQALNGYALEMVIHGLKPFIVDAYCSEDVVGVMQYLLEKGKEYLSKQPAFVTGTFLSMLASLRAFLSSSPSIGQDDNQLRASRSTALSFHTWLGECLEKYHFSELSPRQNQMFRSIVESAMGFRSGNASSQTKESDLLRHLLNDGRSKKPLLDDVSRGLAFSLVCSDFERPQSFRDDIFGEDAESVELSRVLLRTCRRLDVNEGFLLWCARVLGRSYAASGRIHNEWTQEIELEKMIDFDPQRYDFDLVPKAGILHRLRSLLLGDDRLVIGVAENTLETIFFEEAHAGDIKTYDYIFREDLYSALTWEVLPSSLAEEETPRPIITVGNPETLPVDVWVKDLTSAISTNLQQDAVVKNLRPILNKVEGLAKDLFPFVVHVLLLHNFQPEDDKLRMELSQLFRDCFRTCTEKTVPHTIILIKTILYLRTQPMTQETTPSARDHWLDIDYLEMARAACTCKMFKTSLLFAEIHHSETATEFLAPDLLLEVFKNVDDLDSYYGVTQSPSLKTVLRQFEYENDGWKSLSFRGANLESHLRLGSNSDGQDVVGVVDAFNTIGMNGLSHFFIQSGVAQAAGIPDATLDNMFRSAWKLEQWDLPCPLSRTTRSAIIYRALQSVNNDVDTLAMPSRLDSSFLDLMYQITTGKQTGHSLGASMRTLAMLTEMEEVLVSKETDQIEGVWDRLQMRTSWMHTGRYSDVEEIMAMRQATFSSLTKRAHLRQATQVDTKTARFLEAKALVGSCKMARSHKVLQHSLSAATQLSEAVESCKQVGLDISAVATLQAANVLWDQGQGISPIRMLQALKTHSAINQQSISVGKAKLLAKLGNWISEARLEKPDKIMSTYLAPAINELRGKFSGSEAGRVFHEFASFCDQQLQNPGNIEDYQRALKLRQNKEVEVRELEMLMKSTSSGHKLEPLKRDTQRARTWLNLDDAEFNKLKENREAFLERSIENYLRCLAACDDYDNDAVRFCALWLEHSGDLKVNIAASQPLARVPSRKFVPLMNQLSSRLLDVQDEFQKLLFPLIARICTDHPHHGTYQILALSRARPKDTISTKRHASALKIVDQLRGNKRSHSMFQKLSNATSSYVKLAGHRMDKTKSNKYPLTSLPPVIYGKFHTEIPNHKIPPPTMQIDVRNDCDYQGLPVLEKFDPEFTIASGMSAPKVLSCRASDGRNFKMLFKGGNDDLRQDAIMEQVFEQVSNLLRKNRTTRQRNLSIRTYKVLPLTPNAGIIEFVRDTIPLHEYLIPAHENYHPRDMKHTICRKMITEAQPKSRDVRVKAYQKATQHFAPVMRYFFMHKFNGPDDWFASRLAYSRSTAATSILGHVLGLGDRHGHNILLDEKSGEVVHIDLGVAFEQGRVLPVPEVVPFRLTRDIVDGMGITKTEGVFRRCCEFTLTVLRNESYNIITILDVLRYDPLYNWTISPLRIKRMQEESQSEGVSPVDGLARPKKEESELEADRALTVVAKKLSKTLSVGATVNELIQQATDERNLAVLYSGWAAYA</sequence>
<evidence type="ECO:0000313" key="25">
    <source>
        <dbReference type="EMBL" id="KAL0640815.1"/>
    </source>
</evidence>
<dbReference type="InterPro" id="IPR018936">
    <property type="entry name" value="PI3/4_kinase_CS"/>
</dbReference>
<evidence type="ECO:0000256" key="21">
    <source>
        <dbReference type="SAM" id="MobiDB-lite"/>
    </source>
</evidence>
<evidence type="ECO:0000256" key="17">
    <source>
        <dbReference type="ARBA" id="ARBA00031460"/>
    </source>
</evidence>
<comment type="similarity">
    <text evidence="2">Belongs to the PI3/PI4-kinase family. ATM subfamily.</text>
</comment>
<evidence type="ECO:0000259" key="24">
    <source>
        <dbReference type="PROSITE" id="PS51190"/>
    </source>
</evidence>
<evidence type="ECO:0000256" key="7">
    <source>
        <dbReference type="ARBA" id="ARBA00022527"/>
    </source>
</evidence>
<evidence type="ECO:0000256" key="14">
    <source>
        <dbReference type="ARBA" id="ARBA00025079"/>
    </source>
</evidence>
<evidence type="ECO:0000256" key="13">
    <source>
        <dbReference type="ARBA" id="ARBA00023242"/>
    </source>
</evidence>
<evidence type="ECO:0000256" key="4">
    <source>
        <dbReference type="ARBA" id="ARBA00012513"/>
    </source>
</evidence>
<keyword evidence="26" id="KW-1185">Reference proteome</keyword>
<dbReference type="InterPro" id="IPR011009">
    <property type="entry name" value="Kinase-like_dom_sf"/>
</dbReference>
<reference evidence="25 26" key="1">
    <citation type="submission" date="2024-02" db="EMBL/GenBank/DDBJ databases">
        <title>Discinaceae phylogenomics.</title>
        <authorList>
            <person name="Dirks A.C."/>
            <person name="James T.Y."/>
        </authorList>
    </citation>
    <scope>NUCLEOTIDE SEQUENCE [LARGE SCALE GENOMIC DNA]</scope>
    <source>
        <strain evidence="25 26">ACD0624</strain>
    </source>
</reference>
<feature type="region of interest" description="Disordered" evidence="21">
    <location>
        <begin position="2284"/>
        <end position="2304"/>
    </location>
</feature>
<evidence type="ECO:0000256" key="16">
    <source>
        <dbReference type="ARBA" id="ARBA00030222"/>
    </source>
</evidence>
<evidence type="ECO:0000256" key="2">
    <source>
        <dbReference type="ARBA" id="ARBA00010769"/>
    </source>
</evidence>
<gene>
    <name evidence="25" type="primary">TEL1_2</name>
    <name evidence="25" type="ORF">Q9L58_000122</name>
</gene>
<dbReference type="CDD" id="cd05171">
    <property type="entry name" value="PIKKc_ATM"/>
    <property type="match status" value="1"/>
</dbReference>
<dbReference type="PROSITE" id="PS00916">
    <property type="entry name" value="PI3_4_KINASE_2"/>
    <property type="match status" value="1"/>
</dbReference>
<evidence type="ECO:0000256" key="19">
    <source>
        <dbReference type="ARBA" id="ARBA00047899"/>
    </source>
</evidence>
<dbReference type="EC" id="2.7.11.1" evidence="4"/>
<evidence type="ECO:0000313" key="26">
    <source>
        <dbReference type="Proteomes" id="UP001447188"/>
    </source>
</evidence>
<evidence type="ECO:0000259" key="22">
    <source>
        <dbReference type="PROSITE" id="PS50290"/>
    </source>
</evidence>
<keyword evidence="11 25" id="KW-0418">Kinase</keyword>
<comment type="caution">
    <text evidence="25">The sequence shown here is derived from an EMBL/GenBank/DDBJ whole genome shotgun (WGS) entry which is preliminary data.</text>
</comment>
<dbReference type="InterPro" id="IPR036940">
    <property type="entry name" value="PI3/4_kinase_cat_sf"/>
</dbReference>
<evidence type="ECO:0000256" key="10">
    <source>
        <dbReference type="ARBA" id="ARBA00022763"/>
    </source>
</evidence>
<dbReference type="InterPro" id="IPR000403">
    <property type="entry name" value="PI3/4_kinase_cat_dom"/>
</dbReference>
<dbReference type="InterPro" id="IPR044107">
    <property type="entry name" value="PIKKc_ATM"/>
</dbReference>
<comment type="function">
    <text evidence="14">Serine/threonine protein kinase which activates checkpoint signaling upon genotoxic stresses such as ionizing radiation (IR), ultraviolet light (UV), or DNA replication stalling, thereby acting as a DNA damage sensor. Recognizes the substrate consensus sequence [ST]-Q. Phosphorylates histone H2A to form H2AS128ph (gamma-H2A) at sites of DNA damage, involved in the regulation of DNA damage response mechanism. Required for the control of telomere length and genome stability.</text>
</comment>
<keyword evidence="12" id="KW-0067">ATP-binding</keyword>
<protein>
    <recommendedName>
        <fullName evidence="5">Serine/threonine-protein kinase TEL1</fullName>
        <ecNumber evidence="4">2.7.11.1</ecNumber>
    </recommendedName>
    <alternativeName>
        <fullName evidence="15">ATM homolog</fullName>
    </alternativeName>
    <alternativeName>
        <fullName evidence="17 18">DNA-damage checkpoint kinase TEL1</fullName>
    </alternativeName>
    <alternativeName>
        <fullName evidence="6">Serine/threonine-protein kinase tel1</fullName>
    </alternativeName>
    <alternativeName>
        <fullName evidence="16">Telomere length regulation protein 1</fullName>
    </alternativeName>
</protein>
<evidence type="ECO:0000256" key="12">
    <source>
        <dbReference type="ARBA" id="ARBA00022840"/>
    </source>
</evidence>
<dbReference type="InterPro" id="IPR038980">
    <property type="entry name" value="ATM_plant"/>
</dbReference>
<keyword evidence="7" id="KW-0723">Serine/threonine-protein kinase</keyword>
<keyword evidence="8 25" id="KW-0808">Transferase</keyword>
<dbReference type="PROSITE" id="PS50290">
    <property type="entry name" value="PI3_4_KINASE_3"/>
    <property type="match status" value="1"/>
</dbReference>
<feature type="domain" description="PI3K/PI4K catalytic" evidence="22">
    <location>
        <begin position="2000"/>
        <end position="2311"/>
    </location>
</feature>
<feature type="domain" description="FATC" evidence="24">
    <location>
        <begin position="2321"/>
        <end position="2353"/>
    </location>
</feature>
<evidence type="ECO:0000259" key="23">
    <source>
        <dbReference type="PROSITE" id="PS51189"/>
    </source>
</evidence>
<evidence type="ECO:0000256" key="6">
    <source>
        <dbReference type="ARBA" id="ARBA00020288"/>
    </source>
</evidence>
<organism evidence="25 26">
    <name type="scientific">Discina gigas</name>
    <dbReference type="NCBI Taxonomy" id="1032678"/>
    <lineage>
        <taxon>Eukaryota</taxon>
        <taxon>Fungi</taxon>
        <taxon>Dikarya</taxon>
        <taxon>Ascomycota</taxon>
        <taxon>Pezizomycotina</taxon>
        <taxon>Pezizomycetes</taxon>
        <taxon>Pezizales</taxon>
        <taxon>Discinaceae</taxon>
        <taxon>Discina</taxon>
    </lineage>
</organism>
<dbReference type="PANTHER" id="PTHR37079:SF4">
    <property type="entry name" value="SERINE_THREONINE-PROTEIN KINASE ATM"/>
    <property type="match status" value="1"/>
</dbReference>
<dbReference type="SMART" id="SM01343">
    <property type="entry name" value="FATC"/>
    <property type="match status" value="1"/>
</dbReference>
<evidence type="ECO:0000256" key="5">
    <source>
        <dbReference type="ARBA" id="ARBA00014619"/>
    </source>
</evidence>
<evidence type="ECO:0000256" key="20">
    <source>
        <dbReference type="ARBA" id="ARBA00048679"/>
    </source>
</evidence>
<dbReference type="PROSITE" id="PS00915">
    <property type="entry name" value="PI3_4_KINASE_1"/>
    <property type="match status" value="1"/>
</dbReference>
<dbReference type="EMBL" id="JBBBZM010000001">
    <property type="protein sequence ID" value="KAL0640815.1"/>
    <property type="molecule type" value="Genomic_DNA"/>
</dbReference>
<comment type="catalytic activity">
    <reaction evidence="20">
        <text>L-seryl-[protein] + ATP = O-phospho-L-seryl-[protein] + ADP + H(+)</text>
        <dbReference type="Rhea" id="RHEA:17989"/>
        <dbReference type="Rhea" id="RHEA-COMP:9863"/>
        <dbReference type="Rhea" id="RHEA-COMP:11604"/>
        <dbReference type="ChEBI" id="CHEBI:15378"/>
        <dbReference type="ChEBI" id="CHEBI:29999"/>
        <dbReference type="ChEBI" id="CHEBI:30616"/>
        <dbReference type="ChEBI" id="CHEBI:83421"/>
        <dbReference type="ChEBI" id="CHEBI:456216"/>
        <dbReference type="EC" id="2.7.11.1"/>
    </reaction>
</comment>
<keyword evidence="10" id="KW-0227">DNA damage</keyword>
<dbReference type="Pfam" id="PF02260">
    <property type="entry name" value="FATC"/>
    <property type="match status" value="1"/>
</dbReference>
<dbReference type="PROSITE" id="PS51189">
    <property type="entry name" value="FAT"/>
    <property type="match status" value="1"/>
</dbReference>
<dbReference type="Gene3D" id="1.10.1070.11">
    <property type="entry name" value="Phosphatidylinositol 3-/4-kinase, catalytic domain"/>
    <property type="match status" value="1"/>
</dbReference>
<dbReference type="PROSITE" id="PS51190">
    <property type="entry name" value="FATC"/>
    <property type="match status" value="1"/>
</dbReference>
<dbReference type="SMART" id="SM00146">
    <property type="entry name" value="PI3Kc"/>
    <property type="match status" value="1"/>
</dbReference>
<evidence type="ECO:0000256" key="15">
    <source>
        <dbReference type="ARBA" id="ARBA00030020"/>
    </source>
</evidence>
<comment type="subcellular location">
    <subcellularLocation>
        <location evidence="1">Nucleus</location>
    </subcellularLocation>
</comment>
<dbReference type="Gene3D" id="3.30.1010.10">
    <property type="entry name" value="Phosphatidylinositol 3-kinase Catalytic Subunit, Chain A, domain 4"/>
    <property type="match status" value="1"/>
</dbReference>
<keyword evidence="9" id="KW-0547">Nucleotide-binding</keyword>
<evidence type="ECO:0000256" key="3">
    <source>
        <dbReference type="ARBA" id="ARBA00011370"/>
    </source>
</evidence>
<evidence type="ECO:0000256" key="1">
    <source>
        <dbReference type="ARBA" id="ARBA00004123"/>
    </source>
</evidence>
<proteinExistence type="inferred from homology"/>
<feature type="domain" description="FAT" evidence="23">
    <location>
        <begin position="1302"/>
        <end position="1897"/>
    </location>
</feature>
<dbReference type="InterPro" id="IPR003152">
    <property type="entry name" value="FATC_dom"/>
</dbReference>
<name>A0ABR3GY38_9PEZI</name>
<dbReference type="GO" id="GO:0004674">
    <property type="term" value="F:protein serine/threonine kinase activity"/>
    <property type="evidence" value="ECO:0007669"/>
    <property type="project" value="UniProtKB-EC"/>
</dbReference>
<dbReference type="SUPFAM" id="SSF56112">
    <property type="entry name" value="Protein kinase-like (PK-like)"/>
    <property type="match status" value="1"/>
</dbReference>
<dbReference type="Pfam" id="PF00454">
    <property type="entry name" value="PI3_PI4_kinase"/>
    <property type="match status" value="1"/>
</dbReference>
<evidence type="ECO:0000256" key="18">
    <source>
        <dbReference type="ARBA" id="ARBA00032467"/>
    </source>
</evidence>
<evidence type="ECO:0000256" key="11">
    <source>
        <dbReference type="ARBA" id="ARBA00022777"/>
    </source>
</evidence>
<dbReference type="PANTHER" id="PTHR37079">
    <property type="entry name" value="SERINE/THREONINE-PROTEIN KINASE ATM"/>
    <property type="match status" value="1"/>
</dbReference>
<evidence type="ECO:0000256" key="9">
    <source>
        <dbReference type="ARBA" id="ARBA00022741"/>
    </source>
</evidence>
<evidence type="ECO:0000256" key="8">
    <source>
        <dbReference type="ARBA" id="ARBA00022679"/>
    </source>
</evidence>
<dbReference type="InterPro" id="IPR014009">
    <property type="entry name" value="PIK_FAT"/>
</dbReference>
<accession>A0ABR3GY38</accession>
<keyword evidence="13" id="KW-0539">Nucleus</keyword>
<comment type="catalytic activity">
    <reaction evidence="19">
        <text>L-threonyl-[protein] + ATP = O-phospho-L-threonyl-[protein] + ADP + H(+)</text>
        <dbReference type="Rhea" id="RHEA:46608"/>
        <dbReference type="Rhea" id="RHEA-COMP:11060"/>
        <dbReference type="Rhea" id="RHEA-COMP:11605"/>
        <dbReference type="ChEBI" id="CHEBI:15378"/>
        <dbReference type="ChEBI" id="CHEBI:30013"/>
        <dbReference type="ChEBI" id="CHEBI:30616"/>
        <dbReference type="ChEBI" id="CHEBI:61977"/>
        <dbReference type="ChEBI" id="CHEBI:456216"/>
        <dbReference type="EC" id="2.7.11.1"/>
    </reaction>
</comment>
<comment type="subunit">
    <text evidence="3">Associates with DNA double-strand breaks.</text>
</comment>